<dbReference type="Proteomes" id="UP000095751">
    <property type="component" value="Unassembled WGS sequence"/>
</dbReference>
<keyword evidence="10" id="KW-1185">Reference proteome</keyword>
<comment type="subcellular location">
    <subcellularLocation>
        <location evidence="1">Nucleus</location>
    </subcellularLocation>
</comment>
<name>A0A1E7F749_9STRA</name>
<keyword evidence="5" id="KW-0539">Nucleus</keyword>
<dbReference type="InterPro" id="IPR025799">
    <property type="entry name" value="Arg_MeTrfase"/>
</dbReference>
<dbReference type="Pfam" id="PF06325">
    <property type="entry name" value="PrmA"/>
    <property type="match status" value="1"/>
</dbReference>
<dbReference type="Pfam" id="PF22528">
    <property type="entry name" value="PRMT_C"/>
    <property type="match status" value="1"/>
</dbReference>
<dbReference type="GO" id="GO:0005634">
    <property type="term" value="C:nucleus"/>
    <property type="evidence" value="ECO:0007669"/>
    <property type="project" value="UniProtKB-SubCell"/>
</dbReference>
<dbReference type="FunCoup" id="A0A1E7F749">
    <property type="interactions" value="300"/>
</dbReference>
<protein>
    <submittedName>
        <fullName evidence="9">S-adenosyl-L-methionine-dependent methyltransferase</fullName>
    </submittedName>
</protein>
<evidence type="ECO:0000256" key="2">
    <source>
        <dbReference type="ARBA" id="ARBA00022603"/>
    </source>
</evidence>
<proteinExistence type="predicted"/>
<keyword evidence="2 6" id="KW-0489">Methyltransferase</keyword>
<evidence type="ECO:0000256" key="5">
    <source>
        <dbReference type="ARBA" id="ARBA00023242"/>
    </source>
</evidence>
<evidence type="ECO:0000256" key="7">
    <source>
        <dbReference type="SAM" id="MobiDB-lite"/>
    </source>
</evidence>
<dbReference type="Gene3D" id="3.40.50.150">
    <property type="entry name" value="Vaccinia Virus protein VP39"/>
    <property type="match status" value="1"/>
</dbReference>
<evidence type="ECO:0000256" key="1">
    <source>
        <dbReference type="ARBA" id="ARBA00004123"/>
    </source>
</evidence>
<evidence type="ECO:0000256" key="4">
    <source>
        <dbReference type="ARBA" id="ARBA00022691"/>
    </source>
</evidence>
<dbReference type="OrthoDB" id="7848332at2759"/>
<dbReference type="GO" id="GO:0016274">
    <property type="term" value="F:protein-arginine N-methyltransferase activity"/>
    <property type="evidence" value="ECO:0007669"/>
    <property type="project" value="InterPro"/>
</dbReference>
<dbReference type="CDD" id="cd02440">
    <property type="entry name" value="AdoMet_MTases"/>
    <property type="match status" value="1"/>
</dbReference>
<dbReference type="SUPFAM" id="SSF53335">
    <property type="entry name" value="S-adenosyl-L-methionine-dependent methyltransferases"/>
    <property type="match status" value="1"/>
</dbReference>
<keyword evidence="3 6" id="KW-0808">Transferase</keyword>
<dbReference type="KEGG" id="fcy:FRACYDRAFT_226952"/>
<evidence type="ECO:0000256" key="3">
    <source>
        <dbReference type="ARBA" id="ARBA00022679"/>
    </source>
</evidence>
<dbReference type="Gene3D" id="2.70.160.11">
    <property type="entry name" value="Hnrnp arginine n-methyltransferase1"/>
    <property type="match status" value="1"/>
</dbReference>
<reference evidence="9 10" key="1">
    <citation type="submission" date="2016-09" db="EMBL/GenBank/DDBJ databases">
        <title>Extensive genetic diversity and differential bi-allelic expression allows diatom success in the polar Southern Ocean.</title>
        <authorList>
            <consortium name="DOE Joint Genome Institute"/>
            <person name="Mock T."/>
            <person name="Otillar R.P."/>
            <person name="Strauss J."/>
            <person name="Dupont C."/>
            <person name="Frickenhaus S."/>
            <person name="Maumus F."/>
            <person name="Mcmullan M."/>
            <person name="Sanges R."/>
            <person name="Schmutz J."/>
            <person name="Toseland A."/>
            <person name="Valas R."/>
            <person name="Veluchamy A."/>
            <person name="Ward B.J."/>
            <person name="Allen A."/>
            <person name="Barry K."/>
            <person name="Falciatore A."/>
            <person name="Ferrante M."/>
            <person name="Fortunato A.E."/>
            <person name="Gloeckner G."/>
            <person name="Gruber A."/>
            <person name="Hipkin R."/>
            <person name="Janech M."/>
            <person name="Kroth P."/>
            <person name="Leese F."/>
            <person name="Lindquist E."/>
            <person name="Lyon B.R."/>
            <person name="Martin J."/>
            <person name="Mayer C."/>
            <person name="Parker M."/>
            <person name="Quesneville H."/>
            <person name="Raymond J."/>
            <person name="Uhlig C."/>
            <person name="Valentin K.U."/>
            <person name="Worden A.Z."/>
            <person name="Armbrust E.V."/>
            <person name="Bowler C."/>
            <person name="Green B."/>
            <person name="Moulton V."/>
            <person name="Van Oosterhout C."/>
            <person name="Grigoriev I."/>
        </authorList>
    </citation>
    <scope>NUCLEOTIDE SEQUENCE [LARGE SCALE GENOMIC DNA]</scope>
    <source>
        <strain evidence="9 10">CCMP1102</strain>
    </source>
</reference>
<dbReference type="PANTHER" id="PTHR11006:SF53">
    <property type="entry name" value="PROTEIN ARGININE N-METHYLTRANSFERASE 3"/>
    <property type="match status" value="1"/>
</dbReference>
<dbReference type="EMBL" id="KV784361">
    <property type="protein sequence ID" value="OEU13980.1"/>
    <property type="molecule type" value="Genomic_DNA"/>
</dbReference>
<keyword evidence="4 6" id="KW-0949">S-adenosyl-L-methionine</keyword>
<dbReference type="InParanoid" id="A0A1E7F749"/>
<dbReference type="InterPro" id="IPR029063">
    <property type="entry name" value="SAM-dependent_MTases_sf"/>
</dbReference>
<dbReference type="InterPro" id="IPR055135">
    <property type="entry name" value="PRMT_dom"/>
</dbReference>
<sequence length="395" mass="44185">MKDEPPAKRRQILSKAAAIGDHPVMTGIETTETASTSSPSTPAVESTMTKESTEGTALISTLKEVADRTSKDYYFDSYAHHAIHEEMLKDEVRTRTYEMAIKQNAHLFRDKVILDVGCGTGILSMFASQVGAKHVYAVDCSSIAVSARQIVLKNGFGPDKITVIQGKIEDIELPVLEVDVIVSEWMGYFLLYESMLDTVIYARDKWLIKDGTGVVFPDKAVMYVCAVEDGQVKKDRIDFWSNVYGFDMTPIQTIALTEPVVDVVDSKAVVSDAVPILHLDILTCSKEDVEFATDFELTANRNDYVHGLVAYFECAFTQVHKPIGFSTSPFCRYTHWKQTIFYLPESVIICDKEKISGRISCKPNKKNRRDLDIGISVSVDGQHNKSSFSVDYRLR</sequence>
<feature type="domain" description="Protein arginine N-methyltransferase" evidence="8">
    <location>
        <begin position="218"/>
        <end position="381"/>
    </location>
</feature>
<gene>
    <name evidence="9" type="ORF">FRACYDRAFT_226952</name>
</gene>
<dbReference type="GO" id="GO:0032259">
    <property type="term" value="P:methylation"/>
    <property type="evidence" value="ECO:0007669"/>
    <property type="project" value="UniProtKB-KW"/>
</dbReference>
<dbReference type="GO" id="GO:0042054">
    <property type="term" value="F:histone methyltransferase activity"/>
    <property type="evidence" value="ECO:0007669"/>
    <property type="project" value="TreeGrafter"/>
</dbReference>
<dbReference type="PANTHER" id="PTHR11006">
    <property type="entry name" value="PROTEIN ARGININE N-METHYLTRANSFERASE"/>
    <property type="match status" value="1"/>
</dbReference>
<dbReference type="PROSITE" id="PS51678">
    <property type="entry name" value="SAM_MT_PRMT"/>
    <property type="match status" value="1"/>
</dbReference>
<dbReference type="AlphaFoldDB" id="A0A1E7F749"/>
<dbReference type="FunFam" id="3.40.50.150:FF:000116">
    <property type="entry name" value="probable protein arginine N-methyltransferase 1"/>
    <property type="match status" value="1"/>
</dbReference>
<evidence type="ECO:0000256" key="6">
    <source>
        <dbReference type="PROSITE-ProRule" id="PRU01015"/>
    </source>
</evidence>
<dbReference type="FunFam" id="2.70.160.11:FF:000001">
    <property type="entry name" value="Blast:Protein arginine N-methyltransferase 1"/>
    <property type="match status" value="1"/>
</dbReference>
<organism evidence="9 10">
    <name type="scientific">Fragilariopsis cylindrus CCMP1102</name>
    <dbReference type="NCBI Taxonomy" id="635003"/>
    <lineage>
        <taxon>Eukaryota</taxon>
        <taxon>Sar</taxon>
        <taxon>Stramenopiles</taxon>
        <taxon>Ochrophyta</taxon>
        <taxon>Bacillariophyta</taxon>
        <taxon>Bacillariophyceae</taxon>
        <taxon>Bacillariophycidae</taxon>
        <taxon>Bacillariales</taxon>
        <taxon>Bacillariaceae</taxon>
        <taxon>Fragilariopsis</taxon>
    </lineage>
</organism>
<accession>A0A1E7F749</accession>
<evidence type="ECO:0000259" key="8">
    <source>
        <dbReference type="Pfam" id="PF22528"/>
    </source>
</evidence>
<feature type="region of interest" description="Disordered" evidence="7">
    <location>
        <begin position="1"/>
        <end position="52"/>
    </location>
</feature>
<evidence type="ECO:0000313" key="9">
    <source>
        <dbReference type="EMBL" id="OEU13980.1"/>
    </source>
</evidence>
<evidence type="ECO:0000313" key="10">
    <source>
        <dbReference type="Proteomes" id="UP000095751"/>
    </source>
</evidence>
<feature type="compositionally biased region" description="Low complexity" evidence="7">
    <location>
        <begin position="29"/>
        <end position="47"/>
    </location>
</feature>